<dbReference type="PANTHER" id="PTHR33529">
    <property type="entry name" value="SLR0882 PROTEIN-RELATED"/>
    <property type="match status" value="1"/>
</dbReference>
<dbReference type="EMBL" id="CP000747">
    <property type="protein sequence ID" value="ACG78471.1"/>
    <property type="molecule type" value="Genomic_DNA"/>
</dbReference>
<feature type="transmembrane region" description="Helical" evidence="6">
    <location>
        <begin position="100"/>
        <end position="121"/>
    </location>
</feature>
<proteinExistence type="predicted"/>
<dbReference type="eggNOG" id="COG0795">
    <property type="taxonomic scope" value="Bacteria"/>
</dbReference>
<keyword evidence="2" id="KW-1003">Cell membrane</keyword>
<organism evidence="7 8">
    <name type="scientific">Phenylobacterium zucineum (strain HLK1)</name>
    <dbReference type="NCBI Taxonomy" id="450851"/>
    <lineage>
        <taxon>Bacteria</taxon>
        <taxon>Pseudomonadati</taxon>
        <taxon>Pseudomonadota</taxon>
        <taxon>Alphaproteobacteria</taxon>
        <taxon>Caulobacterales</taxon>
        <taxon>Caulobacteraceae</taxon>
        <taxon>Phenylobacterium</taxon>
    </lineage>
</organism>
<dbReference type="Proteomes" id="UP000001868">
    <property type="component" value="Chromosome"/>
</dbReference>
<feature type="transmembrane region" description="Helical" evidence="6">
    <location>
        <begin position="63"/>
        <end position="80"/>
    </location>
</feature>
<evidence type="ECO:0000256" key="1">
    <source>
        <dbReference type="ARBA" id="ARBA00004651"/>
    </source>
</evidence>
<dbReference type="RefSeq" id="WP_012522613.1">
    <property type="nucleotide sequence ID" value="NC_011144.1"/>
</dbReference>
<evidence type="ECO:0000256" key="2">
    <source>
        <dbReference type="ARBA" id="ARBA00022475"/>
    </source>
</evidence>
<feature type="transmembrane region" description="Helical" evidence="6">
    <location>
        <begin position="7"/>
        <end position="29"/>
    </location>
</feature>
<name>B4RE38_PHEZH</name>
<dbReference type="AlphaFoldDB" id="B4RE38"/>
<dbReference type="KEGG" id="pzu:PHZ_c2060"/>
<dbReference type="InterPro" id="IPR005495">
    <property type="entry name" value="LptG/LptF_permease"/>
</dbReference>
<comment type="subcellular location">
    <subcellularLocation>
        <location evidence="1">Cell membrane</location>
        <topology evidence="1">Multi-pass membrane protein</topology>
    </subcellularLocation>
</comment>
<evidence type="ECO:0000256" key="6">
    <source>
        <dbReference type="SAM" id="Phobius"/>
    </source>
</evidence>
<dbReference type="GO" id="GO:0015920">
    <property type="term" value="P:lipopolysaccharide transport"/>
    <property type="evidence" value="ECO:0007669"/>
    <property type="project" value="TreeGrafter"/>
</dbReference>
<dbReference type="PANTHER" id="PTHR33529:SF6">
    <property type="entry name" value="YJGP_YJGQ FAMILY PERMEASE"/>
    <property type="match status" value="1"/>
</dbReference>
<accession>B4RE38</accession>
<feature type="transmembrane region" description="Helical" evidence="6">
    <location>
        <begin position="325"/>
        <end position="349"/>
    </location>
</feature>
<evidence type="ECO:0000313" key="8">
    <source>
        <dbReference type="Proteomes" id="UP000001868"/>
    </source>
</evidence>
<dbReference type="GO" id="GO:0043190">
    <property type="term" value="C:ATP-binding cassette (ABC) transporter complex"/>
    <property type="evidence" value="ECO:0007669"/>
    <property type="project" value="TreeGrafter"/>
</dbReference>
<dbReference type="OrthoDB" id="8434951at2"/>
<keyword evidence="3 6" id="KW-0812">Transmembrane</keyword>
<dbReference type="Pfam" id="PF03739">
    <property type="entry name" value="LptF_LptG"/>
    <property type="match status" value="1"/>
</dbReference>
<evidence type="ECO:0008006" key="9">
    <source>
        <dbReference type="Google" id="ProtNLM"/>
    </source>
</evidence>
<dbReference type="STRING" id="450851.PHZ_c2060"/>
<feature type="transmembrane region" description="Helical" evidence="6">
    <location>
        <begin position="270"/>
        <end position="291"/>
    </location>
</feature>
<protein>
    <recommendedName>
        <fullName evidence="9">Permease</fullName>
    </recommendedName>
</protein>
<evidence type="ECO:0000313" key="7">
    <source>
        <dbReference type="EMBL" id="ACG78471.1"/>
    </source>
</evidence>
<feature type="transmembrane region" description="Helical" evidence="6">
    <location>
        <begin position="298"/>
        <end position="319"/>
    </location>
</feature>
<evidence type="ECO:0000256" key="3">
    <source>
        <dbReference type="ARBA" id="ARBA00022692"/>
    </source>
</evidence>
<keyword evidence="5 6" id="KW-0472">Membrane</keyword>
<keyword evidence="8" id="KW-1185">Reference proteome</keyword>
<reference evidence="7 8" key="1">
    <citation type="journal article" date="2008" name="BMC Genomics">
        <title>Complete genome of Phenylobacterium zucineum - a novel facultative intracellular bacterium isolated from human erythroleukemia cell line K562.</title>
        <authorList>
            <person name="Luo Y."/>
            <person name="Xu X."/>
            <person name="Ding Z."/>
            <person name="Liu Z."/>
            <person name="Zhang B."/>
            <person name="Yan Z."/>
            <person name="Sun J."/>
            <person name="Hu S."/>
            <person name="Hu X."/>
        </authorList>
    </citation>
    <scope>NUCLEOTIDE SEQUENCE [LARGE SCALE GENOMIC DNA]</scope>
    <source>
        <strain evidence="7 8">HLK1</strain>
    </source>
</reference>
<sequence>MSLGLYLFRLAFGRILAALAVLVGILQILDLLDVTTEILDRELGAQGVAYYALLRLPRLVEQAAPLAVLAGSLFAFAKLAGESAVTAMRSTGISAYRITLLALPAAALVAAAQLVIGMAVAPRTDAALTRWWQATTPREEVKPQDVITFRVGDDIVSARPSADAQRMSEVVIYRRDGAGRLVQRTAADAAVYDQGAWRLIAPRFEAISEGEVQTGAAESMTWTRSLRPADVRALQSGGSTISAAEARRALHGGVSVRPKTYYDTQLHRAWAAPAACLVMLLLAAPAALANFRGGGTTLMVQCLAAGLLFLVFDGAFTALGESGAAPAMLAAWGAPVIFGALGVTALLYLEG</sequence>
<evidence type="ECO:0000256" key="4">
    <source>
        <dbReference type="ARBA" id="ARBA00022989"/>
    </source>
</evidence>
<evidence type="ECO:0000256" key="5">
    <source>
        <dbReference type="ARBA" id="ARBA00023136"/>
    </source>
</evidence>
<gene>
    <name evidence="7" type="ordered locus">PHZ_c2060</name>
</gene>
<dbReference type="HOGENOM" id="CLU_028799_1_1_5"/>
<keyword evidence="4 6" id="KW-1133">Transmembrane helix</keyword>